<dbReference type="InterPro" id="IPR002052">
    <property type="entry name" value="DNA_methylase_N6_adenine_CS"/>
</dbReference>
<dbReference type="GO" id="GO:0052913">
    <property type="term" value="F:16S rRNA (guanine(966)-N(2))-methyltransferase activity"/>
    <property type="evidence" value="ECO:0007669"/>
    <property type="project" value="UniProtKB-EC"/>
</dbReference>
<dbReference type="PANTHER" id="PTHR43542">
    <property type="entry name" value="METHYLTRANSFERASE"/>
    <property type="match status" value="1"/>
</dbReference>
<protein>
    <submittedName>
        <fullName evidence="3">16s rrna (Guanine(966)-n(2))-methyltransferase ssu rrna m(2)g966</fullName>
        <ecNumber evidence="3">2.1.1.171</ecNumber>
    </submittedName>
</protein>
<keyword evidence="1 3" id="KW-0489">Methyltransferase</keyword>
<evidence type="ECO:0000313" key="3">
    <source>
        <dbReference type="EMBL" id="KUG26662.1"/>
    </source>
</evidence>
<dbReference type="InterPro" id="IPR029063">
    <property type="entry name" value="SAM-dependent_MTases_sf"/>
</dbReference>
<dbReference type="GO" id="GO:0003676">
    <property type="term" value="F:nucleic acid binding"/>
    <property type="evidence" value="ECO:0007669"/>
    <property type="project" value="InterPro"/>
</dbReference>
<dbReference type="CDD" id="cd02440">
    <property type="entry name" value="AdoMet_MTases"/>
    <property type="match status" value="1"/>
</dbReference>
<dbReference type="Gene3D" id="3.40.50.150">
    <property type="entry name" value="Vaccinia Virus protein VP39"/>
    <property type="match status" value="1"/>
</dbReference>
<dbReference type="NCBIfam" id="TIGR00095">
    <property type="entry name" value="16S rRNA (guanine(966)-N(2))-methyltransferase RsmD"/>
    <property type="match status" value="1"/>
</dbReference>
<dbReference type="PROSITE" id="PS00092">
    <property type="entry name" value="N6_MTASE"/>
    <property type="match status" value="1"/>
</dbReference>
<keyword evidence="2 3" id="KW-0808">Transferase</keyword>
<dbReference type="AlphaFoldDB" id="A0A0W8G0M1"/>
<dbReference type="PIRSF" id="PIRSF004553">
    <property type="entry name" value="CHP00095"/>
    <property type="match status" value="1"/>
</dbReference>
<reference evidence="3" key="1">
    <citation type="journal article" date="2015" name="Proc. Natl. Acad. Sci. U.S.A.">
        <title>Networks of energetic and metabolic interactions define dynamics in microbial communities.</title>
        <authorList>
            <person name="Embree M."/>
            <person name="Liu J.K."/>
            <person name="Al-Bassam M.M."/>
            <person name="Zengler K."/>
        </authorList>
    </citation>
    <scope>NUCLEOTIDE SEQUENCE</scope>
</reference>
<comment type="caution">
    <text evidence="3">The sequence shown here is derived from an EMBL/GenBank/DDBJ whole genome shotgun (WGS) entry which is preliminary data.</text>
</comment>
<proteinExistence type="predicted"/>
<dbReference type="InterPro" id="IPR004398">
    <property type="entry name" value="RNA_MeTrfase_RsmD"/>
</dbReference>
<evidence type="ECO:0000256" key="2">
    <source>
        <dbReference type="ARBA" id="ARBA00022679"/>
    </source>
</evidence>
<gene>
    <name evidence="3" type="ORF">ASZ90_003505</name>
</gene>
<sequence length="181" mass="20773">MRIISGKYKSRSIKAPSSKFTRPTTDIVKETIFNILQNRIEIEGLKVLDIYAGSGSLGLEALSRGAAEVHFVEMNFSVFKVLLNNIKNLEAEDSCRIFKKSALKFTQTKEHETYDLIFADPPFFEYDIHTVYKNIIGKNFLKDDGIFLIERSIQTEKQDAEGFGINPFKKIGDSLIYWFEK</sequence>
<dbReference type="PANTHER" id="PTHR43542:SF1">
    <property type="entry name" value="METHYLTRANSFERASE"/>
    <property type="match status" value="1"/>
</dbReference>
<dbReference type="EC" id="2.1.1.171" evidence="3"/>
<evidence type="ECO:0000256" key="1">
    <source>
        <dbReference type="ARBA" id="ARBA00022603"/>
    </source>
</evidence>
<dbReference type="EMBL" id="LNQE01000426">
    <property type="protein sequence ID" value="KUG26662.1"/>
    <property type="molecule type" value="Genomic_DNA"/>
</dbReference>
<dbReference type="SUPFAM" id="SSF53335">
    <property type="entry name" value="S-adenosyl-L-methionine-dependent methyltransferases"/>
    <property type="match status" value="1"/>
</dbReference>
<dbReference type="Pfam" id="PF03602">
    <property type="entry name" value="Cons_hypoth95"/>
    <property type="match status" value="1"/>
</dbReference>
<accession>A0A0W8G0M1</accession>
<name>A0A0W8G0M1_9ZZZZ</name>
<organism evidence="3">
    <name type="scientific">hydrocarbon metagenome</name>
    <dbReference type="NCBI Taxonomy" id="938273"/>
    <lineage>
        <taxon>unclassified sequences</taxon>
        <taxon>metagenomes</taxon>
        <taxon>ecological metagenomes</taxon>
    </lineage>
</organism>